<dbReference type="GO" id="GO:0009035">
    <property type="term" value="F:type I site-specific deoxyribonuclease activity"/>
    <property type="evidence" value="ECO:0007669"/>
    <property type="project" value="UniProtKB-EC"/>
</dbReference>
<comment type="function">
    <text evidence="11">Subunit R is required for both nuclease and ATPase activities, but not for modification.</text>
</comment>
<name>A0ABU3P3H4_9FIRM</name>
<dbReference type="CDD" id="cd18800">
    <property type="entry name" value="SF2_C_EcoR124I-like"/>
    <property type="match status" value="1"/>
</dbReference>
<dbReference type="Pfam" id="PF22679">
    <property type="entry name" value="T1R_D3-like"/>
    <property type="match status" value="1"/>
</dbReference>
<keyword evidence="8 11" id="KW-0378">Hydrolase</keyword>
<keyword evidence="4" id="KW-0540">Nuclease</keyword>
<dbReference type="SMART" id="SM00487">
    <property type="entry name" value="DEXDc"/>
    <property type="match status" value="1"/>
</dbReference>
<dbReference type="InterPro" id="IPR051268">
    <property type="entry name" value="Type-I_R_enzyme_R_subunit"/>
</dbReference>
<comment type="caution">
    <text evidence="14">The sequence shown here is derived from an EMBL/GenBank/DDBJ whole genome shotgun (WGS) entry which is preliminary data.</text>
</comment>
<dbReference type="InterPro" id="IPR021810">
    <property type="entry name" value="T1RH-like_C"/>
</dbReference>
<dbReference type="InterPro" id="IPR004473">
    <property type="entry name" value="Restrct_endonuc_typeI_HsdR"/>
</dbReference>
<keyword evidence="7" id="KW-0255">Endonuclease</keyword>
<evidence type="ECO:0000256" key="2">
    <source>
        <dbReference type="ARBA" id="ARBA00008598"/>
    </source>
</evidence>
<evidence type="ECO:0000256" key="6">
    <source>
        <dbReference type="ARBA" id="ARBA00022747"/>
    </source>
</evidence>
<evidence type="ECO:0000256" key="11">
    <source>
        <dbReference type="RuleBase" id="RU364115"/>
    </source>
</evidence>
<evidence type="ECO:0000313" key="14">
    <source>
        <dbReference type="EMBL" id="MDT8903594.1"/>
    </source>
</evidence>
<comment type="similarity">
    <text evidence="2 11">Belongs to the HsdR family.</text>
</comment>
<comment type="subunit">
    <text evidence="3 11">The type I restriction/modification system is composed of three polypeptides R, M and S.</text>
</comment>
<comment type="catalytic activity">
    <reaction evidence="1 11">
        <text>Endonucleolytic cleavage of DNA to give random double-stranded fragments with terminal 5'-phosphates, ATP is simultaneously hydrolyzed.</text>
        <dbReference type="EC" id="3.1.21.3"/>
    </reaction>
</comment>
<feature type="coiled-coil region" evidence="12">
    <location>
        <begin position="900"/>
        <end position="927"/>
    </location>
</feature>
<evidence type="ECO:0000256" key="5">
    <source>
        <dbReference type="ARBA" id="ARBA00022741"/>
    </source>
</evidence>
<dbReference type="Proteomes" id="UP001254848">
    <property type="component" value="Unassembled WGS sequence"/>
</dbReference>
<dbReference type="CDD" id="cd22332">
    <property type="entry name" value="HsdR_N"/>
    <property type="match status" value="1"/>
</dbReference>
<keyword evidence="9 11" id="KW-0067">ATP-binding</keyword>
<evidence type="ECO:0000259" key="13">
    <source>
        <dbReference type="PROSITE" id="PS51192"/>
    </source>
</evidence>
<dbReference type="RefSeq" id="WP_413782047.1">
    <property type="nucleotide sequence ID" value="NZ_JAUOZS010000001.1"/>
</dbReference>
<proteinExistence type="inferred from homology"/>
<dbReference type="InterPro" id="IPR027417">
    <property type="entry name" value="P-loop_NTPase"/>
</dbReference>
<dbReference type="PROSITE" id="PS51192">
    <property type="entry name" value="HELICASE_ATP_BIND_1"/>
    <property type="match status" value="1"/>
</dbReference>
<dbReference type="EC" id="3.1.21.3" evidence="11"/>
<keyword evidence="15" id="KW-1185">Reference proteome</keyword>
<evidence type="ECO:0000256" key="3">
    <source>
        <dbReference type="ARBA" id="ARBA00011296"/>
    </source>
</evidence>
<dbReference type="Pfam" id="PF18766">
    <property type="entry name" value="SWI2_SNF2"/>
    <property type="match status" value="1"/>
</dbReference>
<evidence type="ECO:0000256" key="10">
    <source>
        <dbReference type="ARBA" id="ARBA00023125"/>
    </source>
</evidence>
<feature type="domain" description="Helicase ATP-binding" evidence="13">
    <location>
        <begin position="304"/>
        <end position="469"/>
    </location>
</feature>
<organism evidence="14 15">
    <name type="scientific">Anaeroselena agilis</name>
    <dbReference type="NCBI Taxonomy" id="3063788"/>
    <lineage>
        <taxon>Bacteria</taxon>
        <taxon>Bacillati</taxon>
        <taxon>Bacillota</taxon>
        <taxon>Negativicutes</taxon>
        <taxon>Acetonemataceae</taxon>
        <taxon>Anaeroselena</taxon>
    </lineage>
</organism>
<dbReference type="NCBIfam" id="TIGR00348">
    <property type="entry name" value="hsdR"/>
    <property type="match status" value="1"/>
</dbReference>
<evidence type="ECO:0000256" key="9">
    <source>
        <dbReference type="ARBA" id="ARBA00022840"/>
    </source>
</evidence>
<dbReference type="InterPro" id="IPR007409">
    <property type="entry name" value="Restrct_endonuc_type1_HsdR_N"/>
</dbReference>
<keyword evidence="12" id="KW-0175">Coiled coil</keyword>
<sequence length="1047" mass="118542">MQGRPSELKYVEEPLLQQLEALGWTVLALDDIDKHDPEKSFRASLAEVIIVKKLKQALKRLNPWLQETQIDDLCGQLQNYTYPINKLLENNVETFDRIVEGLSADNEETGEANCPVRLIDWFDVEGFNKASSQNEFLAISQYKVRIPGKEEHIIPDVVLFVNGLPLVVVECKAPDIAEPIAEGIEQLLRYQDRRGAATAEGVSELFFYNQFVVSTCYHSARYTSITGDASHFIEWKDPYPFKLSEIKESGVPSSQEVLAAGMLEPSHLLDIIQNYTVFIEDDEGRTIKIVPRYMQYRGARKIVERLRKDQAGGTLWHTQGSGKSLTMMFVIRKMFNSTDLKDYKIVLLIDRKDLQTQLFKTTKAIKFAVNEAGSIDGLKKLIANTASDVTVAMVHKFGDRGEKVDKFPVLNKSNRVLVMIDEAHRSEYSDLAANMWCSMPNSVKVAFTGTPITKTTETFGGYIDAYTMRQAVEDEVVVEIKYEGRATDSEITDHDAMNRAFVDVFGYMETEEQQGILGKYTAKGYLEAWEVIREKASDMLDHYINTVFGNGFKAQVVGVSKEAAHRYKTAIDELLPIKIAELEKSNPQNIDIVRLKQVKTACIISTALNDYPHLKAYGDEKENEIIVDGFKAPYGGKGKKGGDGNYGIIVVTAMLLTGFDAPIEQVMYLDKVLKNHTLLQAIARVNRTCGADKKCGYMVDYVGVTNHLRDALAEYADADIDESVAAMKNPAQDIDSLNSAYNSILLFIHDKLGVSSLDDTSTIIEELVADDKLRDEFNALFGILSKLFDRVLPHPVALDYRDTFKLLTFIRESVAKLTRDPRLSMKDASKKVRAIIEEYLAVNGVALEIAPVSLLSSDFLDDAKTKAKTDRAVCDEIKYAVREYINVNTPKDPELFMRLSEKLEALLQEFKNNWADLRNALEKFREEIIEGRQREKTYGYEPEHEMPFFALLRQELYGDKTFADLEEDDFEALKDLTNDVLQRFKADAAAVNFWNNESMQNNLRTFIITKLIAPEIKRRVPSVFKKRKEIAQRLLELGFQHFGRDGA</sequence>
<keyword evidence="5 11" id="KW-0547">Nucleotide-binding</keyword>
<evidence type="ECO:0000313" key="15">
    <source>
        <dbReference type="Proteomes" id="UP001254848"/>
    </source>
</evidence>
<protein>
    <recommendedName>
        <fullName evidence="11">Type I restriction enzyme endonuclease subunit</fullName>
        <shortName evidence="11">R protein</shortName>
        <ecNumber evidence="11">3.1.21.3</ecNumber>
    </recommendedName>
    <alternativeName>
        <fullName evidence="11">Type-1 restriction enzyme R protein</fullName>
    </alternativeName>
</protein>
<gene>
    <name evidence="14" type="ORF">Q4T40_20400</name>
</gene>
<dbReference type="InterPro" id="IPR040980">
    <property type="entry name" value="SWI2_SNF2"/>
</dbReference>
<dbReference type="Pfam" id="PF04313">
    <property type="entry name" value="HSDR_N"/>
    <property type="match status" value="1"/>
</dbReference>
<dbReference type="InterPro" id="IPR014001">
    <property type="entry name" value="Helicase_ATP-bd"/>
</dbReference>
<dbReference type="Gene3D" id="3.90.1570.50">
    <property type="match status" value="1"/>
</dbReference>
<dbReference type="EMBL" id="JAUOZS010000001">
    <property type="protein sequence ID" value="MDT8903594.1"/>
    <property type="molecule type" value="Genomic_DNA"/>
</dbReference>
<dbReference type="Pfam" id="PF11867">
    <property type="entry name" value="T1RH-like_C"/>
    <property type="match status" value="1"/>
</dbReference>
<keyword evidence="6 11" id="KW-0680">Restriction system</keyword>
<dbReference type="SUPFAM" id="SSF52540">
    <property type="entry name" value="P-loop containing nucleoside triphosphate hydrolases"/>
    <property type="match status" value="2"/>
</dbReference>
<evidence type="ECO:0000256" key="12">
    <source>
        <dbReference type="SAM" id="Coils"/>
    </source>
</evidence>
<dbReference type="Gene3D" id="3.40.50.300">
    <property type="entry name" value="P-loop containing nucleotide triphosphate hydrolases"/>
    <property type="match status" value="2"/>
</dbReference>
<evidence type="ECO:0000256" key="4">
    <source>
        <dbReference type="ARBA" id="ARBA00022722"/>
    </source>
</evidence>
<keyword evidence="10 11" id="KW-0238">DNA-binding</keyword>
<evidence type="ECO:0000256" key="8">
    <source>
        <dbReference type="ARBA" id="ARBA00022801"/>
    </source>
</evidence>
<evidence type="ECO:0000256" key="7">
    <source>
        <dbReference type="ARBA" id="ARBA00022759"/>
    </source>
</evidence>
<reference evidence="14 15" key="1">
    <citation type="submission" date="2023-07" db="EMBL/GenBank/DDBJ databases">
        <title>The novel representative of Negativicutes class, Anaeroselena agilis gen. nov. sp. nov.</title>
        <authorList>
            <person name="Prokofeva M.I."/>
            <person name="Elcheninov A.G."/>
            <person name="Klyukina A."/>
            <person name="Kublanov I.V."/>
            <person name="Frolov E.N."/>
            <person name="Podosokorskaya O.A."/>
        </authorList>
    </citation>
    <scope>NUCLEOTIDE SEQUENCE [LARGE SCALE GENOMIC DNA]</scope>
    <source>
        <strain evidence="14 15">4137-cl</strain>
    </source>
</reference>
<dbReference type="PANTHER" id="PTHR30195">
    <property type="entry name" value="TYPE I SITE-SPECIFIC DEOXYRIBONUCLEASE PROTEIN SUBUNIT M AND R"/>
    <property type="match status" value="1"/>
</dbReference>
<evidence type="ECO:0000256" key="1">
    <source>
        <dbReference type="ARBA" id="ARBA00000851"/>
    </source>
</evidence>
<accession>A0ABU3P3H4</accession>
<dbReference type="InterPro" id="IPR055180">
    <property type="entry name" value="HsdR_RecA-like_helicase_dom_2"/>
</dbReference>
<dbReference type="PANTHER" id="PTHR30195:SF15">
    <property type="entry name" value="TYPE I RESTRICTION ENZYME HINDI ENDONUCLEASE SUBUNIT"/>
    <property type="match status" value="1"/>
</dbReference>